<protein>
    <submittedName>
        <fullName evidence="1">Uncharacterized protein</fullName>
    </submittedName>
</protein>
<comment type="caution">
    <text evidence="1">The sequence shown here is derived from an EMBL/GenBank/DDBJ whole genome shotgun (WGS) entry which is preliminary data.</text>
</comment>
<reference evidence="1 2" key="1">
    <citation type="journal article" date="2018" name="PLoS Genet.">
        <title>Population sequencing reveals clonal diversity and ancestral inbreeding in the grapevine cultivar Chardonnay.</title>
        <authorList>
            <person name="Roach M.J."/>
            <person name="Johnson D.L."/>
            <person name="Bohlmann J."/>
            <person name="van Vuuren H.J."/>
            <person name="Jones S.J."/>
            <person name="Pretorius I.S."/>
            <person name="Schmidt S.A."/>
            <person name="Borneman A.R."/>
        </authorList>
    </citation>
    <scope>NUCLEOTIDE SEQUENCE [LARGE SCALE GENOMIC DNA]</scope>
    <source>
        <strain evidence="2">cv. Chardonnay</strain>
        <tissue evidence="1">Leaf</tissue>
    </source>
</reference>
<sequence>MGVGCPIRKRSRRGCQMHINISLQRTEIGDLVVKGCPMNWEARCLEIPSSEEEVFSTLSDLNRDKSSGS</sequence>
<organism evidence="1 2">
    <name type="scientific">Vitis vinifera</name>
    <name type="common">Grape</name>
    <dbReference type="NCBI Taxonomy" id="29760"/>
    <lineage>
        <taxon>Eukaryota</taxon>
        <taxon>Viridiplantae</taxon>
        <taxon>Streptophyta</taxon>
        <taxon>Embryophyta</taxon>
        <taxon>Tracheophyta</taxon>
        <taxon>Spermatophyta</taxon>
        <taxon>Magnoliopsida</taxon>
        <taxon>eudicotyledons</taxon>
        <taxon>Gunneridae</taxon>
        <taxon>Pentapetalae</taxon>
        <taxon>rosids</taxon>
        <taxon>Vitales</taxon>
        <taxon>Vitaceae</taxon>
        <taxon>Viteae</taxon>
        <taxon>Vitis</taxon>
    </lineage>
</organism>
<name>A0A438HNW7_VITVI</name>
<evidence type="ECO:0000313" key="2">
    <source>
        <dbReference type="Proteomes" id="UP000288805"/>
    </source>
</evidence>
<dbReference type="AlphaFoldDB" id="A0A438HNW7"/>
<gene>
    <name evidence="1" type="ORF">CK203_038015</name>
</gene>
<proteinExistence type="predicted"/>
<evidence type="ECO:0000313" key="1">
    <source>
        <dbReference type="EMBL" id="RVW86134.1"/>
    </source>
</evidence>
<dbReference type="EMBL" id="QGNW01000197">
    <property type="protein sequence ID" value="RVW86134.1"/>
    <property type="molecule type" value="Genomic_DNA"/>
</dbReference>
<accession>A0A438HNW7</accession>
<dbReference type="Proteomes" id="UP000288805">
    <property type="component" value="Unassembled WGS sequence"/>
</dbReference>